<dbReference type="PANTHER" id="PTHR43316:SF3">
    <property type="entry name" value="HALOACID DEHALOGENASE, TYPE II (AFU_ORTHOLOGUE AFUA_2G07750)-RELATED"/>
    <property type="match status" value="1"/>
</dbReference>
<dbReference type="NCBIfam" id="TIGR01509">
    <property type="entry name" value="HAD-SF-IA-v3"/>
    <property type="match status" value="1"/>
</dbReference>
<dbReference type="InterPro" id="IPR023214">
    <property type="entry name" value="HAD_sf"/>
</dbReference>
<organism evidence="2 3">
    <name type="scientific">Giesbergeria sinuosa</name>
    <dbReference type="NCBI Taxonomy" id="80883"/>
    <lineage>
        <taxon>Bacteria</taxon>
        <taxon>Pseudomonadati</taxon>
        <taxon>Pseudomonadota</taxon>
        <taxon>Betaproteobacteria</taxon>
        <taxon>Burkholderiales</taxon>
        <taxon>Comamonadaceae</taxon>
        <taxon>Giesbergeria</taxon>
    </lineage>
</organism>
<sequence>MERIRAITLDLDDTLWPVWPAIDRAEVVLQAWLADHAPATHALYAEPGALRAVRNRMNTERPDLAYDLSALRRESIRVALQQAGDNPALAEPAFEVFFAERQRVELFEGVASALEFLAARYPVLALTNGNADVHRIGIGQYFCGSVHALQAGVAKPDVRMFQLAAQTLQLPVEAVLHVGDDAVLDVQGARRAGMQAVWVNTAAQAWSCPNEPLPVTVPGLPQLCSLLV</sequence>
<keyword evidence="1 2" id="KW-0378">Hydrolase</keyword>
<dbReference type="InterPro" id="IPR036412">
    <property type="entry name" value="HAD-like_sf"/>
</dbReference>
<dbReference type="Gene3D" id="3.40.50.1000">
    <property type="entry name" value="HAD superfamily/HAD-like"/>
    <property type="match status" value="1"/>
</dbReference>
<dbReference type="PANTHER" id="PTHR43316">
    <property type="entry name" value="HYDROLASE, HALOACID DELAHOGENASE-RELATED"/>
    <property type="match status" value="1"/>
</dbReference>
<dbReference type="SFLD" id="SFLDG01129">
    <property type="entry name" value="C1.5:_HAD__Beta-PGM__Phosphata"/>
    <property type="match status" value="1"/>
</dbReference>
<evidence type="ECO:0000256" key="1">
    <source>
        <dbReference type="ARBA" id="ARBA00022801"/>
    </source>
</evidence>
<protein>
    <submittedName>
        <fullName evidence="2">HAD-IA family hydrolase</fullName>
    </submittedName>
</protein>
<dbReference type="InterPro" id="IPR006439">
    <property type="entry name" value="HAD-SF_hydro_IA"/>
</dbReference>
<evidence type="ECO:0000313" key="2">
    <source>
        <dbReference type="EMBL" id="MFC4788825.1"/>
    </source>
</evidence>
<dbReference type="Pfam" id="PF00702">
    <property type="entry name" value="Hydrolase"/>
    <property type="match status" value="1"/>
</dbReference>
<comment type="caution">
    <text evidence="2">The sequence shown here is derived from an EMBL/GenBank/DDBJ whole genome shotgun (WGS) entry which is preliminary data.</text>
</comment>
<accession>A0ABV9QGH6</accession>
<name>A0ABV9QGH6_9BURK</name>
<dbReference type="RefSeq" id="WP_382431614.1">
    <property type="nucleotide sequence ID" value="NZ_JBHSHJ010000004.1"/>
</dbReference>
<dbReference type="Gene3D" id="1.20.120.1600">
    <property type="match status" value="1"/>
</dbReference>
<gene>
    <name evidence="2" type="ORF">ACFO6X_07485</name>
</gene>
<dbReference type="EMBL" id="JBHSHJ010000004">
    <property type="protein sequence ID" value="MFC4788825.1"/>
    <property type="molecule type" value="Genomic_DNA"/>
</dbReference>
<dbReference type="SFLD" id="SFLDS00003">
    <property type="entry name" value="Haloacid_Dehalogenase"/>
    <property type="match status" value="1"/>
</dbReference>
<dbReference type="InterPro" id="IPR051540">
    <property type="entry name" value="S-2-haloacid_dehalogenase"/>
</dbReference>
<dbReference type="Proteomes" id="UP001596001">
    <property type="component" value="Unassembled WGS sequence"/>
</dbReference>
<dbReference type="NCBIfam" id="TIGR01549">
    <property type="entry name" value="HAD-SF-IA-v1"/>
    <property type="match status" value="1"/>
</dbReference>
<keyword evidence="3" id="KW-1185">Reference proteome</keyword>
<reference evidence="3" key="1">
    <citation type="journal article" date="2019" name="Int. J. Syst. Evol. Microbiol.">
        <title>The Global Catalogue of Microorganisms (GCM) 10K type strain sequencing project: providing services to taxonomists for standard genome sequencing and annotation.</title>
        <authorList>
            <consortium name="The Broad Institute Genomics Platform"/>
            <consortium name="The Broad Institute Genome Sequencing Center for Infectious Disease"/>
            <person name="Wu L."/>
            <person name="Ma J."/>
        </authorList>
    </citation>
    <scope>NUCLEOTIDE SEQUENCE [LARGE SCALE GENOMIC DNA]</scope>
    <source>
        <strain evidence="3">CCUG 49452</strain>
    </source>
</reference>
<evidence type="ECO:0000313" key="3">
    <source>
        <dbReference type="Proteomes" id="UP001596001"/>
    </source>
</evidence>
<proteinExistence type="predicted"/>
<dbReference type="SUPFAM" id="SSF56784">
    <property type="entry name" value="HAD-like"/>
    <property type="match status" value="1"/>
</dbReference>
<dbReference type="GO" id="GO:0016787">
    <property type="term" value="F:hydrolase activity"/>
    <property type="evidence" value="ECO:0007669"/>
    <property type="project" value="UniProtKB-KW"/>
</dbReference>